<feature type="region of interest" description="Disordered" evidence="7">
    <location>
        <begin position="443"/>
        <end position="463"/>
    </location>
</feature>
<comment type="pathway">
    <text evidence="2">Protein modification; protein ubiquitination.</text>
</comment>
<dbReference type="EC" id="2.3.2.27" evidence="3"/>
<sequence>MNCRKVMAKRGVAEGEKTAMAADRAMELKRELQRLVTSIADDDGNDVVNLDAIDRAHKTLRCLSELKLNRSGGEAAVPEEFKCPLSLQLMRDPVIIASGQTFDRSFIQKWLKSGNRTCPRTQQVLSHTILTPNHLVRGMIVQWCEIHGIKLPESLEYNNEDGMTEDDKARFVSLLKKISSVSRLDQRDAAKEFRLLTKRTPSFRSFFGESLDAIPQLLSPLSQTKQDGAEPHPDLREDLITTLLNLSIHDSNKKLVAETPTVIPLLMDALRSGTIETRSNAAATLFTLSALDSNKALIGKSGALTPLIDLLDEGHPSAMKDVTSAIFNLCILLENKVRAVRNGAVPVILKKLESRNHVDELLSILAMLSTSQRAIEEMGELKAVSCLLGIMRETSCARNKENCAAILYNVCYSDRSTLKAMKEEEATYRTISKLAEDGSSRAKRKASGILERMNRGSNNNYTS</sequence>
<dbReference type="InterPro" id="IPR013083">
    <property type="entry name" value="Znf_RING/FYVE/PHD"/>
</dbReference>
<keyword evidence="6" id="KW-0833">Ubl conjugation pathway</keyword>
<dbReference type="Gene3D" id="1.25.10.10">
    <property type="entry name" value="Leucine-rich Repeat Variant"/>
    <property type="match status" value="1"/>
</dbReference>
<dbReference type="InterPro" id="IPR011989">
    <property type="entry name" value="ARM-like"/>
</dbReference>
<dbReference type="SUPFAM" id="SSF48371">
    <property type="entry name" value="ARM repeat"/>
    <property type="match status" value="1"/>
</dbReference>
<dbReference type="GO" id="GO:0061630">
    <property type="term" value="F:ubiquitin protein ligase activity"/>
    <property type="evidence" value="ECO:0007669"/>
    <property type="project" value="UniProtKB-EC"/>
</dbReference>
<dbReference type="InterPro" id="IPR045210">
    <property type="entry name" value="RING-Ubox_PUB"/>
</dbReference>
<proteinExistence type="predicted"/>
<dbReference type="Pfam" id="PF04564">
    <property type="entry name" value="U-box"/>
    <property type="match status" value="1"/>
</dbReference>
<comment type="catalytic activity">
    <reaction evidence="1">
        <text>S-ubiquitinyl-[E2 ubiquitin-conjugating enzyme]-L-cysteine + [acceptor protein]-L-lysine = [E2 ubiquitin-conjugating enzyme]-L-cysteine + N(6)-ubiquitinyl-[acceptor protein]-L-lysine.</text>
        <dbReference type="EC" id="2.3.2.27"/>
    </reaction>
</comment>
<dbReference type="FunFam" id="3.30.40.10:FF:000114">
    <property type="entry name" value="RING-type E3 ubiquitin transferase"/>
    <property type="match status" value="1"/>
</dbReference>
<evidence type="ECO:0000256" key="2">
    <source>
        <dbReference type="ARBA" id="ARBA00004906"/>
    </source>
</evidence>
<dbReference type="CDD" id="cd16664">
    <property type="entry name" value="RING-Ubox_PUB"/>
    <property type="match status" value="1"/>
</dbReference>
<dbReference type="InterPro" id="IPR016024">
    <property type="entry name" value="ARM-type_fold"/>
</dbReference>
<keyword evidence="10" id="KW-1185">Reference proteome</keyword>
<dbReference type="GO" id="GO:0016567">
    <property type="term" value="P:protein ubiquitination"/>
    <property type="evidence" value="ECO:0007669"/>
    <property type="project" value="InterPro"/>
</dbReference>
<evidence type="ECO:0000256" key="5">
    <source>
        <dbReference type="ARBA" id="ARBA00022737"/>
    </source>
</evidence>
<evidence type="ECO:0000256" key="4">
    <source>
        <dbReference type="ARBA" id="ARBA00022679"/>
    </source>
</evidence>
<organism evidence="9">
    <name type="scientific">Salvia splendens</name>
    <name type="common">Scarlet sage</name>
    <dbReference type="NCBI Taxonomy" id="180675"/>
    <lineage>
        <taxon>Eukaryota</taxon>
        <taxon>Viridiplantae</taxon>
        <taxon>Streptophyta</taxon>
        <taxon>Embryophyta</taxon>
        <taxon>Tracheophyta</taxon>
        <taxon>Spermatophyta</taxon>
        <taxon>Magnoliopsida</taxon>
        <taxon>eudicotyledons</taxon>
        <taxon>Gunneridae</taxon>
        <taxon>Pentapetalae</taxon>
        <taxon>asterids</taxon>
        <taxon>lamiids</taxon>
        <taxon>Lamiales</taxon>
        <taxon>Lamiaceae</taxon>
        <taxon>Nepetoideae</taxon>
        <taxon>Mentheae</taxon>
        <taxon>Salviinae</taxon>
        <taxon>Salvia</taxon>
        <taxon>Salvia subgen. Calosphace</taxon>
        <taxon>core Calosphace</taxon>
    </lineage>
</organism>
<accession>A0A8X8WW52</accession>
<comment type="caution">
    <text evidence="9">The sequence shown here is derived from an EMBL/GenBank/DDBJ whole genome shotgun (WGS) entry which is preliminary data.</text>
</comment>
<evidence type="ECO:0000256" key="3">
    <source>
        <dbReference type="ARBA" id="ARBA00012483"/>
    </source>
</evidence>
<evidence type="ECO:0000313" key="10">
    <source>
        <dbReference type="Proteomes" id="UP000298416"/>
    </source>
</evidence>
<dbReference type="Gene3D" id="3.30.40.10">
    <property type="entry name" value="Zinc/RING finger domain, C3HC4 (zinc finger)"/>
    <property type="match status" value="1"/>
</dbReference>
<reference evidence="9" key="2">
    <citation type="submission" date="2020-08" db="EMBL/GenBank/DDBJ databases">
        <title>Plant Genome Project.</title>
        <authorList>
            <person name="Zhang R.-G."/>
        </authorList>
    </citation>
    <scope>NUCLEOTIDE SEQUENCE</scope>
    <source>
        <strain evidence="9">Huo1</strain>
        <tissue evidence="9">Leaf</tissue>
    </source>
</reference>
<dbReference type="EMBL" id="PNBA02000014">
    <property type="protein sequence ID" value="KAG6401304.1"/>
    <property type="molecule type" value="Genomic_DNA"/>
</dbReference>
<dbReference type="SUPFAM" id="SSF57850">
    <property type="entry name" value="RING/U-box"/>
    <property type="match status" value="1"/>
</dbReference>
<reference evidence="9" key="1">
    <citation type="submission" date="2018-01" db="EMBL/GenBank/DDBJ databases">
        <authorList>
            <person name="Mao J.F."/>
        </authorList>
    </citation>
    <scope>NUCLEOTIDE SEQUENCE</scope>
    <source>
        <strain evidence="9">Huo1</strain>
        <tissue evidence="9">Leaf</tissue>
    </source>
</reference>
<evidence type="ECO:0000313" key="9">
    <source>
        <dbReference type="EMBL" id="KAG6401304.1"/>
    </source>
</evidence>
<evidence type="ECO:0000259" key="8">
    <source>
        <dbReference type="PROSITE" id="PS51698"/>
    </source>
</evidence>
<evidence type="ECO:0000256" key="6">
    <source>
        <dbReference type="ARBA" id="ARBA00022786"/>
    </source>
</evidence>
<dbReference type="Pfam" id="PF00514">
    <property type="entry name" value="Arm"/>
    <property type="match status" value="1"/>
</dbReference>
<evidence type="ECO:0000256" key="1">
    <source>
        <dbReference type="ARBA" id="ARBA00000900"/>
    </source>
</evidence>
<feature type="domain" description="U-box" evidence="8">
    <location>
        <begin position="76"/>
        <end position="150"/>
    </location>
</feature>
<dbReference type="Proteomes" id="UP000298416">
    <property type="component" value="Unassembled WGS sequence"/>
</dbReference>
<protein>
    <recommendedName>
        <fullName evidence="3">RING-type E3 ubiquitin transferase</fullName>
        <ecNumber evidence="3">2.3.2.27</ecNumber>
    </recommendedName>
</protein>
<dbReference type="OrthoDB" id="7537227at2759"/>
<dbReference type="SMART" id="SM00504">
    <property type="entry name" value="Ubox"/>
    <property type="match status" value="1"/>
</dbReference>
<dbReference type="InterPro" id="IPR003613">
    <property type="entry name" value="Ubox_domain"/>
</dbReference>
<gene>
    <name evidence="9" type="ORF">SASPL_138156</name>
</gene>
<dbReference type="InterPro" id="IPR000225">
    <property type="entry name" value="Armadillo"/>
</dbReference>
<keyword evidence="4" id="KW-0808">Transferase</keyword>
<evidence type="ECO:0000256" key="7">
    <source>
        <dbReference type="SAM" id="MobiDB-lite"/>
    </source>
</evidence>
<dbReference type="PROSITE" id="PS51698">
    <property type="entry name" value="U_BOX"/>
    <property type="match status" value="1"/>
</dbReference>
<dbReference type="AlphaFoldDB" id="A0A8X8WW52"/>
<dbReference type="PANTHER" id="PTHR23315:SF253">
    <property type="entry name" value="U-BOX DOMAIN-CONTAINING PROTEIN 9"/>
    <property type="match status" value="1"/>
</dbReference>
<name>A0A8X8WW52_SALSN</name>
<dbReference type="PANTHER" id="PTHR23315">
    <property type="entry name" value="U BOX DOMAIN-CONTAINING"/>
    <property type="match status" value="1"/>
</dbReference>
<dbReference type="SMART" id="SM00185">
    <property type="entry name" value="ARM"/>
    <property type="match status" value="3"/>
</dbReference>
<keyword evidence="5" id="KW-0677">Repeat</keyword>